<keyword evidence="12" id="KW-0902">Two-component regulatory system</keyword>
<keyword evidence="10" id="KW-0067">ATP-binding</keyword>
<dbReference type="PANTHER" id="PTHR45453:SF2">
    <property type="entry name" value="HISTIDINE KINASE"/>
    <property type="match status" value="1"/>
</dbReference>
<dbReference type="CDD" id="cd00082">
    <property type="entry name" value="HisKA"/>
    <property type="match status" value="1"/>
</dbReference>
<dbReference type="CDD" id="cd16948">
    <property type="entry name" value="HATPase_BceS-YxdK-YvcQ-like"/>
    <property type="match status" value="1"/>
</dbReference>
<evidence type="ECO:0000256" key="12">
    <source>
        <dbReference type="ARBA" id="ARBA00023012"/>
    </source>
</evidence>
<reference evidence="17" key="1">
    <citation type="journal article" date="2019" name="Int. J. Syst. Evol. Microbiol.">
        <title>The Global Catalogue of Microorganisms (GCM) 10K type strain sequencing project: providing services to taxonomists for standard genome sequencing and annotation.</title>
        <authorList>
            <consortium name="The Broad Institute Genomics Platform"/>
            <consortium name="The Broad Institute Genome Sequencing Center for Infectious Disease"/>
            <person name="Wu L."/>
            <person name="Ma J."/>
        </authorList>
    </citation>
    <scope>NUCLEOTIDE SEQUENCE [LARGE SCALE GENOMIC DNA]</scope>
    <source>
        <strain evidence="17">KCTC 3950</strain>
    </source>
</reference>
<name>A0ABW5PJL5_9BACL</name>
<comment type="caution">
    <text evidence="16">The sequence shown here is derived from an EMBL/GenBank/DDBJ whole genome shotgun (WGS) entry which is preliminary data.</text>
</comment>
<dbReference type="InterPro" id="IPR003594">
    <property type="entry name" value="HATPase_dom"/>
</dbReference>
<dbReference type="Gene3D" id="1.10.287.130">
    <property type="match status" value="1"/>
</dbReference>
<proteinExistence type="predicted"/>
<evidence type="ECO:0000256" key="14">
    <source>
        <dbReference type="SAM" id="Phobius"/>
    </source>
</evidence>
<dbReference type="InterPro" id="IPR050351">
    <property type="entry name" value="BphY/WalK/GraS-like"/>
</dbReference>
<gene>
    <name evidence="16" type="ORF">ACFSUF_21740</name>
</gene>
<evidence type="ECO:0000256" key="7">
    <source>
        <dbReference type="ARBA" id="ARBA00022692"/>
    </source>
</evidence>
<evidence type="ECO:0000256" key="4">
    <source>
        <dbReference type="ARBA" id="ARBA00022475"/>
    </source>
</evidence>
<dbReference type="InterPro" id="IPR003661">
    <property type="entry name" value="HisK_dim/P_dom"/>
</dbReference>
<keyword evidence="5" id="KW-0597">Phosphoprotein</keyword>
<evidence type="ECO:0000256" key="3">
    <source>
        <dbReference type="ARBA" id="ARBA00012438"/>
    </source>
</evidence>
<evidence type="ECO:0000313" key="17">
    <source>
        <dbReference type="Proteomes" id="UP001597541"/>
    </source>
</evidence>
<keyword evidence="6" id="KW-0808">Transferase</keyword>
<dbReference type="Pfam" id="PF02518">
    <property type="entry name" value="HATPase_c"/>
    <property type="match status" value="1"/>
</dbReference>
<comment type="subcellular location">
    <subcellularLocation>
        <location evidence="2">Cell membrane</location>
        <topology evidence="2">Multi-pass membrane protein</topology>
    </subcellularLocation>
</comment>
<evidence type="ECO:0000256" key="13">
    <source>
        <dbReference type="ARBA" id="ARBA00023136"/>
    </source>
</evidence>
<keyword evidence="11 14" id="KW-1133">Transmembrane helix</keyword>
<accession>A0ABW5PJL5</accession>
<evidence type="ECO:0000313" key="16">
    <source>
        <dbReference type="EMBL" id="MFD2615044.1"/>
    </source>
</evidence>
<dbReference type="Gene3D" id="3.30.565.10">
    <property type="entry name" value="Histidine kinase-like ATPase, C-terminal domain"/>
    <property type="match status" value="1"/>
</dbReference>
<dbReference type="InterPro" id="IPR004358">
    <property type="entry name" value="Sig_transdc_His_kin-like_C"/>
</dbReference>
<evidence type="ECO:0000256" key="5">
    <source>
        <dbReference type="ARBA" id="ARBA00022553"/>
    </source>
</evidence>
<evidence type="ECO:0000256" key="6">
    <source>
        <dbReference type="ARBA" id="ARBA00022679"/>
    </source>
</evidence>
<keyword evidence="4" id="KW-1003">Cell membrane</keyword>
<feature type="transmembrane region" description="Helical" evidence="14">
    <location>
        <begin position="9"/>
        <end position="26"/>
    </location>
</feature>
<dbReference type="GO" id="GO:0016301">
    <property type="term" value="F:kinase activity"/>
    <property type="evidence" value="ECO:0007669"/>
    <property type="project" value="UniProtKB-KW"/>
</dbReference>
<keyword evidence="9 16" id="KW-0418">Kinase</keyword>
<dbReference type="SUPFAM" id="SSF55874">
    <property type="entry name" value="ATPase domain of HSP90 chaperone/DNA topoisomerase II/histidine kinase"/>
    <property type="match status" value="1"/>
</dbReference>
<dbReference type="SMART" id="SM00388">
    <property type="entry name" value="HisKA"/>
    <property type="match status" value="1"/>
</dbReference>
<dbReference type="PRINTS" id="PR00344">
    <property type="entry name" value="BCTRLSENSOR"/>
</dbReference>
<dbReference type="PANTHER" id="PTHR45453">
    <property type="entry name" value="PHOSPHATE REGULON SENSOR PROTEIN PHOR"/>
    <property type="match status" value="1"/>
</dbReference>
<dbReference type="InterPro" id="IPR036097">
    <property type="entry name" value="HisK_dim/P_sf"/>
</dbReference>
<sequence length="331" mass="38409">MKLFFREHLLLICWSIGQSLLVLFIYTLDGHDRLPTALYAFFITQFLFACYLVLRYVSHRHFYRRLSHPLDSLQNSVQSHEAAPLPAALSELLEAQYRKYLEEQQAWQRKQRERSTFVDHWVHQLKTPLSVIQMTAQEDDDDERMSSISEEAERMRSSVEMLLYQARLETFEQDFSVEKVYLSEVVIDAVHEQKGLFIRSHVYPEVKVDDKLQVQTDAKWLRFLVLQLLSNAIKYSAGYGSRVTVTAYSKENMIVLEVTDQGVGIPKADIRRVFEPFYTGENGRKFKESTGMGLYLVKEVCDKLGHAVEIESQAGAGTTVRLYFQNNLTTL</sequence>
<comment type="catalytic activity">
    <reaction evidence="1">
        <text>ATP + protein L-histidine = ADP + protein N-phospho-L-histidine.</text>
        <dbReference type="EC" id="2.7.13.3"/>
    </reaction>
</comment>
<evidence type="ECO:0000256" key="1">
    <source>
        <dbReference type="ARBA" id="ARBA00000085"/>
    </source>
</evidence>
<dbReference type="Proteomes" id="UP001597541">
    <property type="component" value="Unassembled WGS sequence"/>
</dbReference>
<keyword evidence="13 14" id="KW-0472">Membrane</keyword>
<organism evidence="16 17">
    <name type="scientific">Paenibacillus gansuensis</name>
    <dbReference type="NCBI Taxonomy" id="306542"/>
    <lineage>
        <taxon>Bacteria</taxon>
        <taxon>Bacillati</taxon>
        <taxon>Bacillota</taxon>
        <taxon>Bacilli</taxon>
        <taxon>Bacillales</taxon>
        <taxon>Paenibacillaceae</taxon>
        <taxon>Paenibacillus</taxon>
    </lineage>
</organism>
<keyword evidence="17" id="KW-1185">Reference proteome</keyword>
<dbReference type="InterPro" id="IPR036890">
    <property type="entry name" value="HATPase_C_sf"/>
</dbReference>
<evidence type="ECO:0000259" key="15">
    <source>
        <dbReference type="PROSITE" id="PS50109"/>
    </source>
</evidence>
<evidence type="ECO:0000256" key="10">
    <source>
        <dbReference type="ARBA" id="ARBA00022840"/>
    </source>
</evidence>
<dbReference type="PROSITE" id="PS50109">
    <property type="entry name" value="HIS_KIN"/>
    <property type="match status" value="1"/>
</dbReference>
<evidence type="ECO:0000256" key="8">
    <source>
        <dbReference type="ARBA" id="ARBA00022741"/>
    </source>
</evidence>
<evidence type="ECO:0000256" key="9">
    <source>
        <dbReference type="ARBA" id="ARBA00022777"/>
    </source>
</evidence>
<dbReference type="EMBL" id="JBHUME010000015">
    <property type="protein sequence ID" value="MFD2615044.1"/>
    <property type="molecule type" value="Genomic_DNA"/>
</dbReference>
<dbReference type="Pfam" id="PF00512">
    <property type="entry name" value="HisKA"/>
    <property type="match status" value="1"/>
</dbReference>
<evidence type="ECO:0000256" key="11">
    <source>
        <dbReference type="ARBA" id="ARBA00022989"/>
    </source>
</evidence>
<keyword evidence="8" id="KW-0547">Nucleotide-binding</keyword>
<dbReference type="SUPFAM" id="SSF47384">
    <property type="entry name" value="Homodimeric domain of signal transducing histidine kinase"/>
    <property type="match status" value="1"/>
</dbReference>
<feature type="transmembrane region" description="Helical" evidence="14">
    <location>
        <begin position="38"/>
        <end position="57"/>
    </location>
</feature>
<dbReference type="RefSeq" id="WP_377606531.1">
    <property type="nucleotide sequence ID" value="NZ_JBHUME010000015.1"/>
</dbReference>
<dbReference type="InterPro" id="IPR005467">
    <property type="entry name" value="His_kinase_dom"/>
</dbReference>
<keyword evidence="7 14" id="KW-0812">Transmembrane</keyword>
<protein>
    <recommendedName>
        <fullName evidence="3">histidine kinase</fullName>
        <ecNumber evidence="3">2.7.13.3</ecNumber>
    </recommendedName>
</protein>
<feature type="domain" description="Histidine kinase" evidence="15">
    <location>
        <begin position="120"/>
        <end position="328"/>
    </location>
</feature>
<evidence type="ECO:0000256" key="2">
    <source>
        <dbReference type="ARBA" id="ARBA00004651"/>
    </source>
</evidence>
<dbReference type="EC" id="2.7.13.3" evidence="3"/>
<dbReference type="SMART" id="SM00387">
    <property type="entry name" value="HATPase_c"/>
    <property type="match status" value="1"/>
</dbReference>